<organism evidence="3 4">
    <name type="scientific">Bryocella elongata</name>
    <dbReference type="NCBI Taxonomy" id="863522"/>
    <lineage>
        <taxon>Bacteria</taxon>
        <taxon>Pseudomonadati</taxon>
        <taxon>Acidobacteriota</taxon>
        <taxon>Terriglobia</taxon>
        <taxon>Terriglobales</taxon>
        <taxon>Acidobacteriaceae</taxon>
        <taxon>Bryocella</taxon>
    </lineage>
</organism>
<proteinExistence type="predicted"/>
<evidence type="ECO:0000313" key="4">
    <source>
        <dbReference type="Proteomes" id="UP000236728"/>
    </source>
</evidence>
<dbReference type="PANTHER" id="PTHR35848:SF6">
    <property type="entry name" value="CUPIN TYPE-2 DOMAIN-CONTAINING PROTEIN"/>
    <property type="match status" value="1"/>
</dbReference>
<keyword evidence="4" id="KW-1185">Reference proteome</keyword>
<dbReference type="RefSeq" id="WP_103935169.1">
    <property type="nucleotide sequence ID" value="NZ_FNVA01000009.1"/>
</dbReference>
<dbReference type="InterPro" id="IPR014710">
    <property type="entry name" value="RmlC-like_jellyroll"/>
</dbReference>
<evidence type="ECO:0000259" key="2">
    <source>
        <dbReference type="Pfam" id="PF07883"/>
    </source>
</evidence>
<gene>
    <name evidence="3" type="ORF">SAMN05421819_4325</name>
</gene>
<keyword evidence="1" id="KW-0479">Metal-binding</keyword>
<dbReference type="Gene3D" id="2.60.120.10">
    <property type="entry name" value="Jelly Rolls"/>
    <property type="match status" value="1"/>
</dbReference>
<dbReference type="GO" id="GO:0046872">
    <property type="term" value="F:metal ion binding"/>
    <property type="evidence" value="ECO:0007669"/>
    <property type="project" value="UniProtKB-KW"/>
</dbReference>
<reference evidence="3 4" key="1">
    <citation type="submission" date="2016-10" db="EMBL/GenBank/DDBJ databases">
        <authorList>
            <person name="de Groot N.N."/>
        </authorList>
    </citation>
    <scope>NUCLEOTIDE SEQUENCE [LARGE SCALE GENOMIC DNA]</scope>
    <source>
        <strain evidence="3 4">DSM 22489</strain>
    </source>
</reference>
<dbReference type="SUPFAM" id="SSF51182">
    <property type="entry name" value="RmlC-like cupins"/>
    <property type="match status" value="1"/>
</dbReference>
<dbReference type="OrthoDB" id="118333at2"/>
<evidence type="ECO:0000256" key="1">
    <source>
        <dbReference type="ARBA" id="ARBA00022723"/>
    </source>
</evidence>
<dbReference type="EMBL" id="FNVA01000009">
    <property type="protein sequence ID" value="SEG69211.1"/>
    <property type="molecule type" value="Genomic_DNA"/>
</dbReference>
<feature type="domain" description="Cupin type-2" evidence="2">
    <location>
        <begin position="49"/>
        <end position="114"/>
    </location>
</feature>
<protein>
    <submittedName>
        <fullName evidence="3">Cupin domain-containing protein</fullName>
    </submittedName>
</protein>
<dbReference type="PANTHER" id="PTHR35848">
    <property type="entry name" value="OXALATE-BINDING PROTEIN"/>
    <property type="match status" value="1"/>
</dbReference>
<accession>A0A1H6C8C8</accession>
<dbReference type="AlphaFoldDB" id="A0A1H6C8C8"/>
<dbReference type="InterPro" id="IPR051610">
    <property type="entry name" value="GPI/OXD"/>
</dbReference>
<dbReference type="Proteomes" id="UP000236728">
    <property type="component" value="Unassembled WGS sequence"/>
</dbReference>
<evidence type="ECO:0000313" key="3">
    <source>
        <dbReference type="EMBL" id="SEG69211.1"/>
    </source>
</evidence>
<dbReference type="InterPro" id="IPR011051">
    <property type="entry name" value="RmlC_Cupin_sf"/>
</dbReference>
<name>A0A1H6C8C8_9BACT</name>
<sequence>MNATETGNVNSIVRIHDEPTFAVVGTLLQFISTPEQSRANLSVMRGWVPAKTVIPLHSHADPEVFYVTEGSMEVFQDDARSAKWQVATAGDVVTIAGGVKHALRNSGSLDVATVLVSQEQLYRFFRELAEPLDPGGSPPAPTPEVMQKLFDVASRYHYWIGSPSDNAAIGIILG</sequence>
<dbReference type="InterPro" id="IPR013096">
    <property type="entry name" value="Cupin_2"/>
</dbReference>
<dbReference type="Pfam" id="PF07883">
    <property type="entry name" value="Cupin_2"/>
    <property type="match status" value="1"/>
</dbReference>